<gene>
    <name evidence="1" type="ORF">OXX778_LOCUS8561</name>
</gene>
<protein>
    <submittedName>
        <fullName evidence="1">Uncharacterized protein</fullName>
    </submittedName>
</protein>
<sequence length="77" mass="9016">MTRNYEYNLLKPTLSPANNNEYLVNQLCSKNGPKDVSESYYFAEFDFDYFKTNDKQVDGLIEKFSEIEIKSINDDEA</sequence>
<evidence type="ECO:0000313" key="1">
    <source>
        <dbReference type="EMBL" id="CAF0843161.1"/>
    </source>
</evidence>
<comment type="caution">
    <text evidence="1">The sequence shown here is derived from an EMBL/GenBank/DDBJ whole genome shotgun (WGS) entry which is preliminary data.</text>
</comment>
<organism evidence="1 2">
    <name type="scientific">Brachionus calyciflorus</name>
    <dbReference type="NCBI Taxonomy" id="104777"/>
    <lineage>
        <taxon>Eukaryota</taxon>
        <taxon>Metazoa</taxon>
        <taxon>Spiralia</taxon>
        <taxon>Gnathifera</taxon>
        <taxon>Rotifera</taxon>
        <taxon>Eurotatoria</taxon>
        <taxon>Monogononta</taxon>
        <taxon>Pseudotrocha</taxon>
        <taxon>Ploima</taxon>
        <taxon>Brachionidae</taxon>
        <taxon>Brachionus</taxon>
    </lineage>
</organism>
<dbReference type="EMBL" id="CAJNOC010001190">
    <property type="protein sequence ID" value="CAF0843161.1"/>
    <property type="molecule type" value="Genomic_DNA"/>
</dbReference>
<reference evidence="1" key="1">
    <citation type="submission" date="2021-02" db="EMBL/GenBank/DDBJ databases">
        <authorList>
            <person name="Nowell W R."/>
        </authorList>
    </citation>
    <scope>NUCLEOTIDE SEQUENCE</scope>
    <source>
        <strain evidence="1">Ploen Becks lab</strain>
    </source>
</reference>
<proteinExistence type="predicted"/>
<dbReference type="AlphaFoldDB" id="A0A813VBZ2"/>
<accession>A0A813VBZ2</accession>
<evidence type="ECO:0000313" key="2">
    <source>
        <dbReference type="Proteomes" id="UP000663879"/>
    </source>
</evidence>
<name>A0A813VBZ2_9BILA</name>
<keyword evidence="2" id="KW-1185">Reference proteome</keyword>
<dbReference type="Proteomes" id="UP000663879">
    <property type="component" value="Unassembled WGS sequence"/>
</dbReference>